<evidence type="ECO:0000313" key="2">
    <source>
        <dbReference type="Proteomes" id="UP000769528"/>
    </source>
</evidence>
<reference evidence="1" key="2">
    <citation type="submission" date="2021-01" db="EMBL/GenBank/DDBJ databases">
        <authorList>
            <person name="Schikora-Tamarit M.A."/>
        </authorList>
    </citation>
    <scope>NUCLEOTIDE SEQUENCE</scope>
    <source>
        <strain evidence="1">CBS6341</strain>
    </source>
</reference>
<dbReference type="PANTHER" id="PTHR28038">
    <property type="entry name" value="ADL329WP"/>
    <property type="match status" value="1"/>
</dbReference>
<name>A0A9P8P9N2_9ASCO</name>
<gene>
    <name evidence="1" type="ORF">WICMUC_005302</name>
</gene>
<dbReference type="AlphaFoldDB" id="A0A9P8P9N2"/>
<comment type="caution">
    <text evidence="1">The sequence shown here is derived from an EMBL/GenBank/DDBJ whole genome shotgun (WGS) entry which is preliminary data.</text>
</comment>
<reference evidence="1" key="1">
    <citation type="journal article" date="2021" name="Open Biol.">
        <title>Shared evolutionary footprints suggest mitochondrial oxidative damage underlies multiple complex I losses in fungi.</title>
        <authorList>
            <person name="Schikora-Tamarit M.A."/>
            <person name="Marcet-Houben M."/>
            <person name="Nosek J."/>
            <person name="Gabaldon T."/>
        </authorList>
    </citation>
    <scope>NUCLEOTIDE SEQUENCE</scope>
    <source>
        <strain evidence="1">CBS6341</strain>
    </source>
</reference>
<protein>
    <submittedName>
        <fullName evidence="1">Uncharacterized protein</fullName>
    </submittedName>
</protein>
<dbReference type="OrthoDB" id="284718at2759"/>
<dbReference type="EMBL" id="JAEUBF010001380">
    <property type="protein sequence ID" value="KAH3667770.1"/>
    <property type="molecule type" value="Genomic_DNA"/>
</dbReference>
<evidence type="ECO:0000313" key="1">
    <source>
        <dbReference type="EMBL" id="KAH3667770.1"/>
    </source>
</evidence>
<sequence length="124" mass="13151">MAPQVKREDLVVPYVHVPPAPEAASSAVVSQSMPMAALFMKNKLLGWFSLLSTVQAYLNELHGAKPQEGSTSALLRLLLSVFGILVCYTDLVFPGSSGFVKKNDVAKVAESISSTISNAQATGN</sequence>
<accession>A0A9P8P9N2</accession>
<organism evidence="1 2">
    <name type="scientific">Wickerhamomyces mucosus</name>
    <dbReference type="NCBI Taxonomy" id="1378264"/>
    <lineage>
        <taxon>Eukaryota</taxon>
        <taxon>Fungi</taxon>
        <taxon>Dikarya</taxon>
        <taxon>Ascomycota</taxon>
        <taxon>Saccharomycotina</taxon>
        <taxon>Saccharomycetes</taxon>
        <taxon>Phaffomycetales</taxon>
        <taxon>Wickerhamomycetaceae</taxon>
        <taxon>Wickerhamomyces</taxon>
    </lineage>
</organism>
<proteinExistence type="predicted"/>
<dbReference type="PANTHER" id="PTHR28038:SF1">
    <property type="entry name" value="ADL329WP"/>
    <property type="match status" value="1"/>
</dbReference>
<dbReference type="Proteomes" id="UP000769528">
    <property type="component" value="Unassembled WGS sequence"/>
</dbReference>
<keyword evidence="2" id="KW-1185">Reference proteome</keyword>